<dbReference type="EC" id="1.10.3.-" evidence="20"/>
<dbReference type="CDD" id="cd01662">
    <property type="entry name" value="Ubiquinol_Oxidase_I"/>
    <property type="match status" value="1"/>
</dbReference>
<evidence type="ECO:0000256" key="5">
    <source>
        <dbReference type="ARBA" id="ARBA00022448"/>
    </source>
</evidence>
<comment type="caution">
    <text evidence="22">The sequence shown here is derived from an EMBL/GenBank/DDBJ whole genome shotgun (WGS) entry which is preliminary data.</text>
</comment>
<evidence type="ECO:0000256" key="2">
    <source>
        <dbReference type="ARBA" id="ARBA00004651"/>
    </source>
</evidence>
<dbReference type="EMBL" id="JAGGKP010000006">
    <property type="protein sequence ID" value="MBP1937545.1"/>
    <property type="molecule type" value="Genomic_DNA"/>
</dbReference>
<feature type="transmembrane region" description="Helical" evidence="20">
    <location>
        <begin position="96"/>
        <end position="123"/>
    </location>
</feature>
<feature type="transmembrane region" description="Helical" evidence="20">
    <location>
        <begin position="56"/>
        <end position="76"/>
    </location>
</feature>
<comment type="catalytic activity">
    <reaction evidence="1 20">
        <text>2 a quinol + O2 = 2 a quinone + 2 H2O</text>
        <dbReference type="Rhea" id="RHEA:55376"/>
        <dbReference type="ChEBI" id="CHEBI:15377"/>
        <dbReference type="ChEBI" id="CHEBI:15379"/>
        <dbReference type="ChEBI" id="CHEBI:24646"/>
        <dbReference type="ChEBI" id="CHEBI:132124"/>
    </reaction>
</comment>
<keyword evidence="8 19" id="KW-0679">Respiratory chain</keyword>
<evidence type="ECO:0000256" key="18">
    <source>
        <dbReference type="ARBA" id="ARBA00023136"/>
    </source>
</evidence>
<dbReference type="Gene3D" id="1.20.210.10">
    <property type="entry name" value="Cytochrome c oxidase-like, subunit I domain"/>
    <property type="match status" value="1"/>
</dbReference>
<dbReference type="PANTHER" id="PTHR10422:SF35">
    <property type="entry name" value="CYTOCHROME BO(3) UBIQUINOL OXIDASE SUBUNIT 1"/>
    <property type="match status" value="1"/>
</dbReference>
<evidence type="ECO:0000256" key="6">
    <source>
        <dbReference type="ARBA" id="ARBA00022475"/>
    </source>
</evidence>
<feature type="transmembrane region" description="Helical" evidence="20">
    <location>
        <begin position="183"/>
        <end position="204"/>
    </location>
</feature>
<keyword evidence="12 19" id="KW-0249">Electron transport</keyword>
<evidence type="ECO:0000256" key="15">
    <source>
        <dbReference type="ARBA" id="ARBA00023004"/>
    </source>
</evidence>
<reference evidence="22 23" key="1">
    <citation type="submission" date="2021-03" db="EMBL/GenBank/DDBJ databases">
        <title>Genomic Encyclopedia of Type Strains, Phase IV (KMG-IV): sequencing the most valuable type-strain genomes for metagenomic binning, comparative biology and taxonomic classification.</title>
        <authorList>
            <person name="Goeker M."/>
        </authorList>
    </citation>
    <scope>NUCLEOTIDE SEQUENCE [LARGE SCALE GENOMIC DNA]</scope>
    <source>
        <strain evidence="22 23">DSM 23491</strain>
    </source>
</reference>
<evidence type="ECO:0000256" key="13">
    <source>
        <dbReference type="ARBA" id="ARBA00022989"/>
    </source>
</evidence>
<dbReference type="InterPro" id="IPR014233">
    <property type="entry name" value="QoxB"/>
</dbReference>
<evidence type="ECO:0000256" key="17">
    <source>
        <dbReference type="ARBA" id="ARBA00023065"/>
    </source>
</evidence>
<dbReference type="InterPro" id="IPR036927">
    <property type="entry name" value="Cyt_c_oxase-like_su1_sf"/>
</dbReference>
<evidence type="ECO:0000256" key="3">
    <source>
        <dbReference type="ARBA" id="ARBA00004673"/>
    </source>
</evidence>
<dbReference type="InterPro" id="IPR000883">
    <property type="entry name" value="Cyt_C_Oxase_1"/>
</dbReference>
<evidence type="ECO:0000256" key="12">
    <source>
        <dbReference type="ARBA" id="ARBA00022982"/>
    </source>
</evidence>
<organism evidence="22 23">
    <name type="scientific">Paenibacillus sediminis</name>
    <dbReference type="NCBI Taxonomy" id="664909"/>
    <lineage>
        <taxon>Bacteria</taxon>
        <taxon>Bacillati</taxon>
        <taxon>Bacillota</taxon>
        <taxon>Bacilli</taxon>
        <taxon>Bacillales</taxon>
        <taxon>Paenibacillaceae</taxon>
        <taxon>Paenibacillus</taxon>
    </lineage>
</organism>
<evidence type="ECO:0000256" key="8">
    <source>
        <dbReference type="ARBA" id="ARBA00022660"/>
    </source>
</evidence>
<dbReference type="PROSITE" id="PS00077">
    <property type="entry name" value="COX1_CUB"/>
    <property type="match status" value="1"/>
</dbReference>
<keyword evidence="16 20" id="KW-0186">Copper</keyword>
<comment type="similarity">
    <text evidence="4 19">Belongs to the heme-copper respiratory oxidase family.</text>
</comment>
<gene>
    <name evidence="22" type="ORF">J2Z20_002458</name>
</gene>
<dbReference type="InterPro" id="IPR023615">
    <property type="entry name" value="Cyt_c_Oxase_su1_BS"/>
</dbReference>
<evidence type="ECO:0000313" key="22">
    <source>
        <dbReference type="EMBL" id="MBP1937545.1"/>
    </source>
</evidence>
<feature type="transmembrane region" description="Helical" evidence="20">
    <location>
        <begin position="376"/>
        <end position="398"/>
    </location>
</feature>
<evidence type="ECO:0000256" key="16">
    <source>
        <dbReference type="ARBA" id="ARBA00023008"/>
    </source>
</evidence>
<feature type="transmembrane region" description="Helical" evidence="20">
    <location>
        <begin position="135"/>
        <end position="156"/>
    </location>
</feature>
<feature type="domain" description="Cytochrome oxidase subunit I profile" evidence="21">
    <location>
        <begin position="36"/>
        <end position="552"/>
    </location>
</feature>
<dbReference type="PANTHER" id="PTHR10422">
    <property type="entry name" value="CYTOCHROME C OXIDASE SUBUNIT 1"/>
    <property type="match status" value="1"/>
</dbReference>
<dbReference type="NCBIfam" id="TIGR02882">
    <property type="entry name" value="QoxB"/>
    <property type="match status" value="1"/>
</dbReference>
<evidence type="ECO:0000259" key="21">
    <source>
        <dbReference type="PROSITE" id="PS50855"/>
    </source>
</evidence>
<comment type="subcellular location">
    <subcellularLocation>
        <location evidence="2 20">Cell membrane</location>
        <topology evidence="2 20">Multi-pass membrane protein</topology>
    </subcellularLocation>
</comment>
<evidence type="ECO:0000256" key="14">
    <source>
        <dbReference type="ARBA" id="ARBA00023002"/>
    </source>
</evidence>
<keyword evidence="18 20" id="KW-0472">Membrane</keyword>
<proteinExistence type="inferred from homology"/>
<keyword evidence="14 20" id="KW-0560">Oxidoreductase</keyword>
<keyword evidence="5 19" id="KW-0813">Transport</keyword>
<feature type="transmembrane region" description="Helical" evidence="20">
    <location>
        <begin position="269"/>
        <end position="292"/>
    </location>
</feature>
<feature type="transmembrane region" description="Helical" evidence="20">
    <location>
        <begin position="304"/>
        <end position="328"/>
    </location>
</feature>
<comment type="cofactor">
    <cofactor evidence="20">
        <name>ferriheme a</name>
        <dbReference type="ChEBI" id="CHEBI:60532"/>
    </cofactor>
    <text evidence="20">Heme A3.</text>
</comment>
<dbReference type="Pfam" id="PF00115">
    <property type="entry name" value="COX1"/>
    <property type="match status" value="1"/>
</dbReference>
<feature type="transmembrane region" description="Helical" evidence="20">
    <location>
        <begin position="12"/>
        <end position="35"/>
    </location>
</feature>
<evidence type="ECO:0000256" key="20">
    <source>
        <dbReference type="RuleBase" id="RU367144"/>
    </source>
</evidence>
<dbReference type="InterPro" id="IPR023616">
    <property type="entry name" value="Cyt_c_oxase-like_su1_dom"/>
</dbReference>
<dbReference type="Proteomes" id="UP001519273">
    <property type="component" value="Unassembled WGS sequence"/>
</dbReference>
<evidence type="ECO:0000256" key="19">
    <source>
        <dbReference type="RuleBase" id="RU000370"/>
    </source>
</evidence>
<feature type="transmembrane region" description="Helical" evidence="20">
    <location>
        <begin position="340"/>
        <end position="364"/>
    </location>
</feature>
<evidence type="ECO:0000256" key="9">
    <source>
        <dbReference type="ARBA" id="ARBA00022692"/>
    </source>
</evidence>
<keyword evidence="13 20" id="KW-1133">Transmembrane helix</keyword>
<accession>A0ABS4H4T1</accession>
<keyword evidence="9 19" id="KW-0812">Transmembrane</keyword>
<evidence type="ECO:0000313" key="23">
    <source>
        <dbReference type="Proteomes" id="UP001519273"/>
    </source>
</evidence>
<dbReference type="RefSeq" id="WP_209850373.1">
    <property type="nucleotide sequence ID" value="NZ_CBCRVE010000007.1"/>
</dbReference>
<evidence type="ECO:0000256" key="1">
    <source>
        <dbReference type="ARBA" id="ARBA00000725"/>
    </source>
</evidence>
<comment type="pathway">
    <text evidence="3 20">Energy metabolism; oxidative phosphorylation.</text>
</comment>
<feature type="transmembrane region" description="Helical" evidence="20">
    <location>
        <begin position="410"/>
        <end position="434"/>
    </location>
</feature>
<evidence type="ECO:0000256" key="10">
    <source>
        <dbReference type="ARBA" id="ARBA00022723"/>
    </source>
</evidence>
<keyword evidence="23" id="KW-1185">Reference proteome</keyword>
<comment type="function">
    <text evidence="20">Catalyzes quinol oxidation with the concomitant reduction of oxygen to water.</text>
</comment>
<feature type="transmembrane region" description="Helical" evidence="20">
    <location>
        <begin position="446"/>
        <end position="469"/>
    </location>
</feature>
<keyword evidence="11 20" id="KW-0375">Hydrogen ion transport</keyword>
<dbReference type="SUPFAM" id="SSF81442">
    <property type="entry name" value="Cytochrome c oxidase subunit I-like"/>
    <property type="match status" value="1"/>
</dbReference>
<comment type="cofactor">
    <cofactor evidence="20">
        <name>Cu cation</name>
        <dbReference type="ChEBI" id="CHEBI:23378"/>
    </cofactor>
    <text evidence="20">Binds a copper B center.</text>
</comment>
<feature type="transmembrane region" description="Helical" evidence="20">
    <location>
        <begin position="586"/>
        <end position="619"/>
    </location>
</feature>
<keyword evidence="7 19" id="KW-0349">Heme</keyword>
<feature type="transmembrane region" description="Helical" evidence="20">
    <location>
        <begin position="224"/>
        <end position="249"/>
    </location>
</feature>
<dbReference type="PRINTS" id="PR01165">
    <property type="entry name" value="CYCOXIDASEI"/>
</dbReference>
<sequence>MKWDEFFVTGEPMIYAADICIVLASLAIIIGLTYFKKWGYLWREWLTTVDHKKIGVMYIISALLMLFRGGVDALLMRTQLAMPNMTLLNAQHYNEIFTTHGVIMILFMAMPFIIGLMNVVVPLQIGARDVAFPRLNAVSFWLFFAGAMLFNISFVIGGSPDAGWSAYFPLASKEFSPSVGNNYYSLALQISGIGTLMTGVNFVVTILKMRAPGMTLMKMPMFTWSILITSVIIMFAFPVLTIALLLMMFDRLFGTQFFTMTNGGMDMLWANLFWVWGHPEVYIVILPAFGIYSEIISTFAKKNLYGYKSMVVSMVAISLLSFLVWAHHFYTMGMGVVGNGFFSIATMAISVPTGVKLFNWLFTLYKGRIEFTTPMLYALAFIPSFTIGGVTGVMLAIASADYQYHNTMFLVAHFHYVLIPGTVFAVIAGMHFWFPKIFGFRLNERIGKIAFWFIAISFQVAFMPLFFLGLNGMTRRMYTYSPETGFGPLNMIATIGAFGLAIGFIFLVYNIYYSFRYSPRDTTGDPWDGRSLEWATHSPVPEYNFAIIPTVDKLDAFWFAKQDKKSLFEGKKIEEIHMPNNTGGPFVLGVVFFFLGFFLVFSWWIPAIISGVVVLILLAMRSFERDHGHHIHVEEIVETEQKLRGDNA</sequence>
<evidence type="ECO:0000256" key="4">
    <source>
        <dbReference type="ARBA" id="ARBA00009578"/>
    </source>
</evidence>
<keyword evidence="10 20" id="KW-0479">Metal-binding</keyword>
<name>A0ABS4H4T1_9BACL</name>
<evidence type="ECO:0000256" key="7">
    <source>
        <dbReference type="ARBA" id="ARBA00022617"/>
    </source>
</evidence>
<keyword evidence="17 20" id="KW-0406">Ion transport</keyword>
<feature type="transmembrane region" description="Helical" evidence="20">
    <location>
        <begin position="489"/>
        <end position="512"/>
    </location>
</feature>
<evidence type="ECO:0000256" key="11">
    <source>
        <dbReference type="ARBA" id="ARBA00022781"/>
    </source>
</evidence>
<protein>
    <recommendedName>
        <fullName evidence="20">Quinol oxidase subunit 1</fullName>
        <ecNumber evidence="20">1.10.3.-</ecNumber>
    </recommendedName>
</protein>
<keyword evidence="15 20" id="KW-0408">Iron</keyword>
<dbReference type="PROSITE" id="PS50855">
    <property type="entry name" value="COX1"/>
    <property type="match status" value="1"/>
</dbReference>
<keyword evidence="6 20" id="KW-1003">Cell membrane</keyword>